<evidence type="ECO:0000313" key="2">
    <source>
        <dbReference type="Proteomes" id="UP001182908"/>
    </source>
</evidence>
<proteinExistence type="predicted"/>
<dbReference type="AlphaFoldDB" id="A0AA51YLV7"/>
<dbReference type="Proteomes" id="UP001182908">
    <property type="component" value="Chromosome"/>
</dbReference>
<dbReference type="RefSeq" id="WP_309311182.1">
    <property type="nucleotide sequence ID" value="NZ_CP133592.1"/>
</dbReference>
<reference evidence="1 2" key="1">
    <citation type="submission" date="2023-08" db="EMBL/GenBank/DDBJ databases">
        <title>Methanolobus mangrovi sp. nov. and Methanolobus sediminis sp. nov, two novel methylotrophic methanogens isolated from mangrove sediments in China.</title>
        <authorList>
            <person name="Zhou J."/>
        </authorList>
    </citation>
    <scope>NUCLEOTIDE SEQUENCE [LARGE SCALE GENOMIC DNA]</scope>
    <source>
        <strain evidence="1 2">FTZ6</strain>
    </source>
</reference>
<name>A0AA51YLV7_9EURY</name>
<sequence>MKPFFDCPRFKKCSVNNCPLDPEYPDICTDPRDIEGKCTLGKVYRLRIAERYHGVFKLGGMTRREFAALKAWGSKTPEEQAEYKARLKKIGFASGSENDKQKRIVTPGGCSE</sequence>
<dbReference type="EMBL" id="CP133592">
    <property type="protein sequence ID" value="WMW25379.1"/>
    <property type="molecule type" value="Genomic_DNA"/>
</dbReference>
<gene>
    <name evidence="1" type="ORF">RE474_01265</name>
</gene>
<accession>A0AA51YLV7</accession>
<organism evidence="1 2">
    <name type="scientific">Methanolobus sediminis</name>
    <dbReference type="NCBI Taxonomy" id="3072978"/>
    <lineage>
        <taxon>Archaea</taxon>
        <taxon>Methanobacteriati</taxon>
        <taxon>Methanobacteriota</taxon>
        <taxon>Stenosarchaea group</taxon>
        <taxon>Methanomicrobia</taxon>
        <taxon>Methanosarcinales</taxon>
        <taxon>Methanosarcinaceae</taxon>
        <taxon>Methanolobus</taxon>
    </lineage>
</organism>
<protein>
    <submittedName>
        <fullName evidence="1">Uncharacterized protein</fullName>
    </submittedName>
</protein>
<dbReference type="KEGG" id="mseb:RE474_01265"/>
<evidence type="ECO:0000313" key="1">
    <source>
        <dbReference type="EMBL" id="WMW25379.1"/>
    </source>
</evidence>
<keyword evidence="2" id="KW-1185">Reference proteome</keyword>
<dbReference type="GeneID" id="84231304"/>